<sequence length="351" mass="35562">MADYVPMMTAALAAAGVYGALGGTGVRRGVGSGIGSAACSRGAGDAVRSALRRLGAAVPACVCDTAVMRACCAELARTKAYARAMRVLGAEAPRGTAKACPADDAVEAADAPPLSLHTRAETELQRGMLVAALCLGGMAGVLALGGVIGFAAGAAAIAIVLVVRAARRAREERQRIASAMPEAFAALAIALGSGHTLAQGMRFVGSHAEEPVRGEFLRVACAVDCGISASDALDDLLARLPAPGLGLVSLALKVSQRTGAPLRELLAEAAEMAGERIALMRQLDVKTSQARMSARLVALMPIAMVGALAAVSVDFRNGLATPVGAGCVAVALVLDACAWVIIRRIMRIDVG</sequence>
<dbReference type="AlphaFoldDB" id="A0A1Y3XN70"/>
<protein>
    <submittedName>
        <fullName evidence="8">Type II secretion protein F</fullName>
    </submittedName>
</protein>
<evidence type="ECO:0000313" key="9">
    <source>
        <dbReference type="Proteomes" id="UP000195781"/>
    </source>
</evidence>
<dbReference type="Proteomes" id="UP000195781">
    <property type="component" value="Unassembled WGS sequence"/>
</dbReference>
<keyword evidence="5 6" id="KW-0472">Membrane</keyword>
<dbReference type="Pfam" id="PF00482">
    <property type="entry name" value="T2SSF"/>
    <property type="match status" value="1"/>
</dbReference>
<accession>A0A1Y3XN70</accession>
<dbReference type="PANTHER" id="PTHR35007">
    <property type="entry name" value="INTEGRAL MEMBRANE PROTEIN-RELATED"/>
    <property type="match status" value="1"/>
</dbReference>
<comment type="subcellular location">
    <subcellularLocation>
        <location evidence="1">Cell membrane</location>
        <topology evidence="1">Multi-pass membrane protein</topology>
    </subcellularLocation>
</comment>
<name>A0A1Y3XN70_9ACTN</name>
<dbReference type="GO" id="GO:0005886">
    <property type="term" value="C:plasma membrane"/>
    <property type="evidence" value="ECO:0007669"/>
    <property type="project" value="UniProtKB-SubCell"/>
</dbReference>
<keyword evidence="9" id="KW-1185">Reference proteome</keyword>
<feature type="transmembrane region" description="Helical" evidence="6">
    <location>
        <begin position="296"/>
        <end position="313"/>
    </location>
</feature>
<proteinExistence type="predicted"/>
<evidence type="ECO:0000256" key="4">
    <source>
        <dbReference type="ARBA" id="ARBA00022989"/>
    </source>
</evidence>
<dbReference type="EMBL" id="NFIE01000018">
    <property type="protein sequence ID" value="OUN86985.1"/>
    <property type="molecule type" value="Genomic_DNA"/>
</dbReference>
<evidence type="ECO:0000259" key="7">
    <source>
        <dbReference type="Pfam" id="PF00482"/>
    </source>
</evidence>
<dbReference type="PANTHER" id="PTHR35007:SF1">
    <property type="entry name" value="PILUS ASSEMBLY PROTEIN"/>
    <property type="match status" value="1"/>
</dbReference>
<evidence type="ECO:0000256" key="1">
    <source>
        <dbReference type="ARBA" id="ARBA00004651"/>
    </source>
</evidence>
<feature type="domain" description="Type II secretion system protein GspF" evidence="7">
    <location>
        <begin position="186"/>
        <end position="308"/>
    </location>
</feature>
<evidence type="ECO:0000256" key="6">
    <source>
        <dbReference type="SAM" id="Phobius"/>
    </source>
</evidence>
<dbReference type="InterPro" id="IPR018076">
    <property type="entry name" value="T2SS_GspF_dom"/>
</dbReference>
<feature type="transmembrane region" description="Helical" evidence="6">
    <location>
        <begin position="130"/>
        <end position="163"/>
    </location>
</feature>
<evidence type="ECO:0000313" key="8">
    <source>
        <dbReference type="EMBL" id="OUN86985.1"/>
    </source>
</evidence>
<keyword evidence="3 6" id="KW-0812">Transmembrane</keyword>
<keyword evidence="2" id="KW-1003">Cell membrane</keyword>
<gene>
    <name evidence="8" type="ORF">B5G02_07985</name>
</gene>
<evidence type="ECO:0000256" key="3">
    <source>
        <dbReference type="ARBA" id="ARBA00022692"/>
    </source>
</evidence>
<evidence type="ECO:0000256" key="5">
    <source>
        <dbReference type="ARBA" id="ARBA00023136"/>
    </source>
</evidence>
<organism evidence="8 9">
    <name type="scientific">[Collinsella] massiliensis</name>
    <dbReference type="NCBI Taxonomy" id="1232426"/>
    <lineage>
        <taxon>Bacteria</taxon>
        <taxon>Bacillati</taxon>
        <taxon>Actinomycetota</taxon>
        <taxon>Coriobacteriia</taxon>
        <taxon>Coriobacteriales</taxon>
        <taxon>Coriobacteriaceae</taxon>
        <taxon>Enorma</taxon>
    </lineage>
</organism>
<keyword evidence="4 6" id="KW-1133">Transmembrane helix</keyword>
<evidence type="ECO:0000256" key="2">
    <source>
        <dbReference type="ARBA" id="ARBA00022475"/>
    </source>
</evidence>
<reference evidence="9" key="1">
    <citation type="submission" date="2017-04" db="EMBL/GenBank/DDBJ databases">
        <title>Function of individual gut microbiota members based on whole genome sequencing of pure cultures obtained from chicken caecum.</title>
        <authorList>
            <person name="Medvecky M."/>
            <person name="Cejkova D."/>
            <person name="Polansky O."/>
            <person name="Karasova D."/>
            <person name="Kubasova T."/>
            <person name="Cizek A."/>
            <person name="Rychlik I."/>
        </authorList>
    </citation>
    <scope>NUCLEOTIDE SEQUENCE [LARGE SCALE GENOMIC DNA]</scope>
    <source>
        <strain evidence="9">An5</strain>
    </source>
</reference>
<dbReference type="RefSeq" id="WP_019239378.1">
    <property type="nucleotide sequence ID" value="NZ_CABKRW010000067.1"/>
</dbReference>
<dbReference type="OrthoDB" id="3173358at2"/>
<feature type="transmembrane region" description="Helical" evidence="6">
    <location>
        <begin position="319"/>
        <end position="342"/>
    </location>
</feature>
<comment type="caution">
    <text evidence="8">The sequence shown here is derived from an EMBL/GenBank/DDBJ whole genome shotgun (WGS) entry which is preliminary data.</text>
</comment>